<dbReference type="GO" id="GO:0005737">
    <property type="term" value="C:cytoplasm"/>
    <property type="evidence" value="ECO:0007669"/>
    <property type="project" value="UniProtKB-SubCell"/>
</dbReference>
<feature type="domain" description="tRNA synthetases class I catalytic" evidence="10">
    <location>
        <begin position="13"/>
        <end position="120"/>
    </location>
</feature>
<dbReference type="Gene3D" id="2.170.220.10">
    <property type="match status" value="1"/>
</dbReference>
<keyword evidence="5 9" id="KW-0862">Zinc</keyword>
<comment type="function">
    <text evidence="1 9">Is required not only for elongation of protein synthesis but also for the initiation of all mRNA translation through initiator tRNA(fMet) aminoacylation.</text>
</comment>
<evidence type="ECO:0000256" key="9">
    <source>
        <dbReference type="HAMAP-Rule" id="MF_01228"/>
    </source>
</evidence>
<keyword evidence="6 9" id="KW-0067">ATP-binding</keyword>
<comment type="caution">
    <text evidence="13">The sequence shown here is derived from an EMBL/GenBank/DDBJ whole genome shotgun (WGS) entry which is preliminary data.</text>
</comment>
<dbReference type="Proteomes" id="UP000488506">
    <property type="component" value="Unassembled WGS sequence"/>
</dbReference>
<dbReference type="CDD" id="cd07957">
    <property type="entry name" value="Anticodon_Ia_Met"/>
    <property type="match status" value="1"/>
</dbReference>
<evidence type="ECO:0000256" key="1">
    <source>
        <dbReference type="ARBA" id="ARBA00003314"/>
    </source>
</evidence>
<dbReference type="EC" id="6.1.1.10" evidence="9"/>
<feature type="binding site" evidence="9">
    <location>
        <position position="139"/>
    </location>
    <ligand>
        <name>Zn(2+)</name>
        <dbReference type="ChEBI" id="CHEBI:29105"/>
    </ligand>
</feature>
<dbReference type="GO" id="GO:0005524">
    <property type="term" value="F:ATP binding"/>
    <property type="evidence" value="ECO:0007669"/>
    <property type="project" value="UniProtKB-UniRule"/>
</dbReference>
<evidence type="ECO:0000259" key="10">
    <source>
        <dbReference type="Pfam" id="PF01406"/>
    </source>
</evidence>
<dbReference type="Pfam" id="PF01406">
    <property type="entry name" value="tRNA-synt_1e"/>
    <property type="match status" value="1"/>
</dbReference>
<dbReference type="HAMAP" id="MF_01228">
    <property type="entry name" value="Met_tRNA_synth_type2"/>
    <property type="match status" value="1"/>
</dbReference>
<dbReference type="Gene3D" id="3.40.50.620">
    <property type="entry name" value="HUPs"/>
    <property type="match status" value="1"/>
</dbReference>
<dbReference type="PRINTS" id="PR01041">
    <property type="entry name" value="TRNASYNTHMET"/>
</dbReference>
<protein>
    <recommendedName>
        <fullName evidence="9">Methionine--tRNA ligase</fullName>
        <ecNumber evidence="9">6.1.1.10</ecNumber>
    </recommendedName>
    <alternativeName>
        <fullName evidence="9">Methionyl-tRNA synthetase</fullName>
        <shortName evidence="9">MetRS</shortName>
    </alternativeName>
</protein>
<evidence type="ECO:0000256" key="3">
    <source>
        <dbReference type="ARBA" id="ARBA00022723"/>
    </source>
</evidence>
<keyword evidence="4 9" id="KW-0547">Nucleotide-binding</keyword>
<dbReference type="InterPro" id="IPR014758">
    <property type="entry name" value="Met-tRNA_synth"/>
</dbReference>
<dbReference type="InterPro" id="IPR015413">
    <property type="entry name" value="Methionyl/Leucyl_tRNA_Synth"/>
</dbReference>
<comment type="subcellular location">
    <subcellularLocation>
        <location evidence="9">Cytoplasm</location>
    </subcellularLocation>
</comment>
<evidence type="ECO:0000256" key="7">
    <source>
        <dbReference type="ARBA" id="ARBA00022917"/>
    </source>
</evidence>
<feature type="domain" description="Methionyl/Valyl/Leucyl/Isoleucyl-tRNA synthetase anticodon-binding" evidence="11">
    <location>
        <begin position="374"/>
        <end position="462"/>
    </location>
</feature>
<dbReference type="Pfam" id="PF09334">
    <property type="entry name" value="tRNA-synt_1g"/>
    <property type="match status" value="1"/>
</dbReference>
<dbReference type="PANTHER" id="PTHR43326">
    <property type="entry name" value="METHIONYL-TRNA SYNTHETASE"/>
    <property type="match status" value="1"/>
</dbReference>
<feature type="binding site" evidence="9">
    <location>
        <position position="129"/>
    </location>
    <ligand>
        <name>Zn(2+)</name>
        <dbReference type="ChEBI" id="CHEBI:29105"/>
    </ligand>
</feature>
<evidence type="ECO:0000313" key="13">
    <source>
        <dbReference type="EMBL" id="KAF0133046.1"/>
    </source>
</evidence>
<dbReference type="Pfam" id="PF08264">
    <property type="entry name" value="Anticodon_1"/>
    <property type="match status" value="1"/>
</dbReference>
<evidence type="ECO:0000259" key="12">
    <source>
        <dbReference type="Pfam" id="PF09334"/>
    </source>
</evidence>
<feature type="short sequence motif" description="'KMSKS' region" evidence="9">
    <location>
        <begin position="283"/>
        <end position="287"/>
    </location>
</feature>
<dbReference type="GO" id="GO:0006431">
    <property type="term" value="P:methionyl-tRNA aminoacylation"/>
    <property type="evidence" value="ECO:0007669"/>
    <property type="project" value="UniProtKB-UniRule"/>
</dbReference>
<dbReference type="InterPro" id="IPR009080">
    <property type="entry name" value="tRNAsynth_Ia_anticodon-bd"/>
</dbReference>
<keyword evidence="3 9" id="KW-0479">Metal-binding</keyword>
<dbReference type="AlphaFoldDB" id="A0A833NZH3"/>
<evidence type="ECO:0000313" key="14">
    <source>
        <dbReference type="Proteomes" id="UP000488506"/>
    </source>
</evidence>
<comment type="cofactor">
    <cofactor evidence="9">
        <name>Zn(2+)</name>
        <dbReference type="ChEBI" id="CHEBI:29105"/>
    </cofactor>
    <text evidence="9">Binds 1 zinc ion per subunit.</text>
</comment>
<comment type="similarity">
    <text evidence="9">Belongs to the class-I aminoacyl-tRNA synthetase family. MetG type 2A subfamily.</text>
</comment>
<proteinExistence type="inferred from homology"/>
<evidence type="ECO:0000256" key="6">
    <source>
        <dbReference type="ARBA" id="ARBA00022840"/>
    </source>
</evidence>
<evidence type="ECO:0000256" key="5">
    <source>
        <dbReference type="ARBA" id="ARBA00022833"/>
    </source>
</evidence>
<sequence>MKKFYITTPLYYVNDIPHLGHSYTTIAADVLARYKKSKGEDVYFLTGSDEHGQKVWKAAENAGKTPKQFVDEIVGRFKSAWDKLNIKYDQFIRTTDEIHVKTVQEIFSKLLKQGDIYKGEYSGWYCMPCESFWSEAGPCPDCGRPTEIIKEETYYFKQSKYQAQLLKHIESNPDFIKPDSRRNEITQFIKQGLKDLSVTRTAFPWGVVVSEDPKHIVYVWFDALINYISAVKNNNIWPADVHLMGKEIVRFHAITWPCMLIALNLPLPKKIFGHGWWTVEGKKMSKSKGNVVDPVALAEKYGVDAVRYFVLREVPFGLDGDFSMASFIARYNADLANDLGNLLSRTLTMVEKYFDSKIPNTKNKIPDDLSKNLVELTNGAPTEVDFCMAQLAFSDALSVVFKLISEANVYIEKEAPWAIAKNGDKEKLAAVLYNLCDVLKIAAILLSPAIPESTEKIWRQLNLPVSLEAAAKDPFGIEIAGVEVKKGEILFPKIQK</sequence>
<keyword evidence="8 9" id="KW-0030">Aminoacyl-tRNA synthetase</keyword>
<dbReference type="InterPro" id="IPR023457">
    <property type="entry name" value="Met-tRNA_synth_2"/>
</dbReference>
<evidence type="ECO:0000259" key="11">
    <source>
        <dbReference type="Pfam" id="PF08264"/>
    </source>
</evidence>
<accession>A0A833NZH3</accession>
<dbReference type="SUPFAM" id="SSF47323">
    <property type="entry name" value="Anticodon-binding domain of a subclass of class I aminoacyl-tRNA synthetases"/>
    <property type="match status" value="1"/>
</dbReference>
<feature type="domain" description="Methionyl/Leucyl tRNA synthetase" evidence="12">
    <location>
        <begin position="142"/>
        <end position="347"/>
    </location>
</feature>
<dbReference type="SUPFAM" id="SSF52374">
    <property type="entry name" value="Nucleotidylyl transferase"/>
    <property type="match status" value="1"/>
</dbReference>
<dbReference type="EMBL" id="WPAF01000036">
    <property type="protein sequence ID" value="KAF0133046.1"/>
    <property type="molecule type" value="Genomic_DNA"/>
</dbReference>
<dbReference type="FunFam" id="2.170.220.10:FF:000002">
    <property type="entry name" value="Methionine--tRNA ligase"/>
    <property type="match status" value="1"/>
</dbReference>
<evidence type="ECO:0000256" key="4">
    <source>
        <dbReference type="ARBA" id="ARBA00022741"/>
    </source>
</evidence>
<feature type="binding site" evidence="9">
    <location>
        <position position="282"/>
    </location>
    <ligand>
        <name>ATP</name>
        <dbReference type="ChEBI" id="CHEBI:30616"/>
    </ligand>
</feature>
<dbReference type="PANTHER" id="PTHR43326:SF1">
    <property type="entry name" value="METHIONINE--TRNA LIGASE, MITOCHONDRIAL"/>
    <property type="match status" value="1"/>
</dbReference>
<dbReference type="InterPro" id="IPR041872">
    <property type="entry name" value="Anticodon_Met"/>
</dbReference>
<keyword evidence="9" id="KW-0963">Cytoplasm</keyword>
<dbReference type="InterPro" id="IPR032678">
    <property type="entry name" value="tRNA-synt_1_cat_dom"/>
</dbReference>
<evidence type="ECO:0000256" key="2">
    <source>
        <dbReference type="ARBA" id="ARBA00022598"/>
    </source>
</evidence>
<dbReference type="InterPro" id="IPR033911">
    <property type="entry name" value="MetRS_core"/>
</dbReference>
<dbReference type="NCBIfam" id="TIGR00398">
    <property type="entry name" value="metG"/>
    <property type="match status" value="1"/>
</dbReference>
<keyword evidence="2 9" id="KW-0436">Ligase</keyword>
<evidence type="ECO:0000256" key="8">
    <source>
        <dbReference type="ARBA" id="ARBA00023146"/>
    </source>
</evidence>
<feature type="binding site" evidence="9">
    <location>
        <position position="142"/>
    </location>
    <ligand>
        <name>Zn(2+)</name>
        <dbReference type="ChEBI" id="CHEBI:29105"/>
    </ligand>
</feature>
<feature type="short sequence motif" description="'HIGH' region" evidence="9">
    <location>
        <begin position="11"/>
        <end position="21"/>
    </location>
</feature>
<feature type="binding site" evidence="9">
    <location>
        <position position="126"/>
    </location>
    <ligand>
        <name>Zn(2+)</name>
        <dbReference type="ChEBI" id="CHEBI:29105"/>
    </ligand>
</feature>
<dbReference type="InterPro" id="IPR013155">
    <property type="entry name" value="M/V/L/I-tRNA-synth_anticd-bd"/>
</dbReference>
<dbReference type="Gene3D" id="1.10.730.10">
    <property type="entry name" value="Isoleucyl-tRNA Synthetase, Domain 1"/>
    <property type="match status" value="1"/>
</dbReference>
<gene>
    <name evidence="9" type="primary">metG</name>
    <name evidence="13" type="ORF">FD145_1454</name>
</gene>
<reference evidence="13 14" key="1">
    <citation type="submission" date="2019-12" db="EMBL/GenBank/DDBJ databases">
        <authorList>
            <person name="Wolfe R."/>
            <person name="Danczak R."/>
            <person name="Wilkins M."/>
        </authorList>
    </citation>
    <scope>NUCLEOTIDE SEQUENCE [LARGE SCALE GENOMIC DNA]</scope>
    <source>
        <strain evidence="13">X2_MaxBin.013</strain>
    </source>
</reference>
<comment type="subunit">
    <text evidence="9">Monomer.</text>
</comment>
<dbReference type="NCBIfam" id="NF008900">
    <property type="entry name" value="PRK12267.1"/>
    <property type="match status" value="1"/>
</dbReference>
<name>A0A833NZH3_UNCSA</name>
<dbReference type="CDD" id="cd00814">
    <property type="entry name" value="MetRS_core"/>
    <property type="match status" value="1"/>
</dbReference>
<comment type="catalytic activity">
    <reaction evidence="9">
        <text>tRNA(Met) + L-methionine + ATP = L-methionyl-tRNA(Met) + AMP + diphosphate</text>
        <dbReference type="Rhea" id="RHEA:13481"/>
        <dbReference type="Rhea" id="RHEA-COMP:9667"/>
        <dbReference type="Rhea" id="RHEA-COMP:9698"/>
        <dbReference type="ChEBI" id="CHEBI:30616"/>
        <dbReference type="ChEBI" id="CHEBI:33019"/>
        <dbReference type="ChEBI" id="CHEBI:57844"/>
        <dbReference type="ChEBI" id="CHEBI:78442"/>
        <dbReference type="ChEBI" id="CHEBI:78530"/>
        <dbReference type="ChEBI" id="CHEBI:456215"/>
        <dbReference type="EC" id="6.1.1.10"/>
    </reaction>
</comment>
<dbReference type="InterPro" id="IPR014729">
    <property type="entry name" value="Rossmann-like_a/b/a_fold"/>
</dbReference>
<organism evidence="13 14">
    <name type="scientific">Candidatus Saganbacteria bacterium</name>
    <dbReference type="NCBI Taxonomy" id="2575572"/>
    <lineage>
        <taxon>Bacteria</taxon>
        <taxon>Bacillati</taxon>
        <taxon>Saganbacteria</taxon>
    </lineage>
</organism>
<keyword evidence="7 9" id="KW-0648">Protein biosynthesis</keyword>
<dbReference type="GO" id="GO:0046872">
    <property type="term" value="F:metal ion binding"/>
    <property type="evidence" value="ECO:0007669"/>
    <property type="project" value="UniProtKB-KW"/>
</dbReference>
<dbReference type="GO" id="GO:0004825">
    <property type="term" value="F:methionine-tRNA ligase activity"/>
    <property type="evidence" value="ECO:0007669"/>
    <property type="project" value="UniProtKB-UniRule"/>
</dbReference>